<dbReference type="PROSITE" id="PS51163">
    <property type="entry name" value="YRDC"/>
    <property type="match status" value="1"/>
</dbReference>
<dbReference type="Gene3D" id="3.90.870.10">
    <property type="entry name" value="DHBP synthase"/>
    <property type="match status" value="1"/>
</dbReference>
<dbReference type="PANTHER" id="PTHR17490:SF14">
    <property type="entry name" value="THREONYLCARBAMOYL-AMP SYNTHASE"/>
    <property type="match status" value="1"/>
</dbReference>
<dbReference type="InterPro" id="IPR006070">
    <property type="entry name" value="Sua5-like_dom"/>
</dbReference>
<dbReference type="FunFam" id="3.90.870.10:FF:000010">
    <property type="entry name" value="Si:ch211-153b23.4"/>
    <property type="match status" value="1"/>
</dbReference>
<evidence type="ECO:0000256" key="12">
    <source>
        <dbReference type="ARBA" id="ARBA00048366"/>
    </source>
</evidence>
<feature type="domain" description="YrdC-like" evidence="14">
    <location>
        <begin position="764"/>
        <end position="959"/>
    </location>
</feature>
<evidence type="ECO:0000256" key="8">
    <source>
        <dbReference type="ARBA" id="ARBA00022679"/>
    </source>
</evidence>
<comment type="catalytic activity">
    <reaction evidence="12">
        <text>L-threonine + hydrogencarbonate + ATP = L-threonylcarbamoyladenylate + diphosphate + H2O</text>
        <dbReference type="Rhea" id="RHEA:36407"/>
        <dbReference type="ChEBI" id="CHEBI:15377"/>
        <dbReference type="ChEBI" id="CHEBI:17544"/>
        <dbReference type="ChEBI" id="CHEBI:30616"/>
        <dbReference type="ChEBI" id="CHEBI:33019"/>
        <dbReference type="ChEBI" id="CHEBI:57926"/>
        <dbReference type="ChEBI" id="CHEBI:73682"/>
        <dbReference type="EC" id="2.7.7.87"/>
    </reaction>
</comment>
<evidence type="ECO:0000256" key="6">
    <source>
        <dbReference type="ARBA" id="ARBA00015492"/>
    </source>
</evidence>
<evidence type="ECO:0000256" key="2">
    <source>
        <dbReference type="ARBA" id="ARBA00004496"/>
    </source>
</evidence>
<dbReference type="EMBL" id="JANPWB010000014">
    <property type="protein sequence ID" value="KAJ1101616.1"/>
    <property type="molecule type" value="Genomic_DNA"/>
</dbReference>
<evidence type="ECO:0000256" key="9">
    <source>
        <dbReference type="ARBA" id="ARBA00022692"/>
    </source>
</evidence>
<organism evidence="15 16">
    <name type="scientific">Pleurodeles waltl</name>
    <name type="common">Iberian ribbed newt</name>
    <dbReference type="NCBI Taxonomy" id="8319"/>
    <lineage>
        <taxon>Eukaryota</taxon>
        <taxon>Metazoa</taxon>
        <taxon>Chordata</taxon>
        <taxon>Craniata</taxon>
        <taxon>Vertebrata</taxon>
        <taxon>Euteleostomi</taxon>
        <taxon>Amphibia</taxon>
        <taxon>Batrachia</taxon>
        <taxon>Caudata</taxon>
        <taxon>Salamandroidea</taxon>
        <taxon>Salamandridae</taxon>
        <taxon>Pleurodelinae</taxon>
        <taxon>Pleurodeles</taxon>
    </lineage>
</organism>
<feature type="transmembrane region" description="Helical" evidence="13">
    <location>
        <begin position="231"/>
        <end position="249"/>
    </location>
</feature>
<keyword evidence="8" id="KW-0808">Transferase</keyword>
<dbReference type="GO" id="GO:0006450">
    <property type="term" value="P:regulation of translational fidelity"/>
    <property type="evidence" value="ECO:0007669"/>
    <property type="project" value="TreeGrafter"/>
</dbReference>
<protein>
    <recommendedName>
        <fullName evidence="6">Threonylcarbamoyl-AMP synthase</fullName>
        <ecNumber evidence="5">2.7.7.87</ecNumber>
    </recommendedName>
</protein>
<feature type="transmembrane region" description="Helical" evidence="13">
    <location>
        <begin position="149"/>
        <end position="171"/>
    </location>
</feature>
<keyword evidence="16" id="KW-1185">Reference proteome</keyword>
<comment type="subcellular location">
    <subcellularLocation>
        <location evidence="2">Cytoplasm</location>
    </subcellularLocation>
    <subcellularLocation>
        <location evidence="1">Membrane</location>
        <topology evidence="1">Multi-pass membrane protein</topology>
    </subcellularLocation>
</comment>
<gene>
    <name evidence="15" type="ORF">NDU88_006682</name>
</gene>
<dbReference type="GO" id="GO:0016020">
    <property type="term" value="C:membrane"/>
    <property type="evidence" value="ECO:0007669"/>
    <property type="project" value="UniProtKB-SubCell"/>
</dbReference>
<dbReference type="PANTHER" id="PTHR17490">
    <property type="entry name" value="SUA5"/>
    <property type="match status" value="1"/>
</dbReference>
<accession>A0AAV7MCX8</accession>
<evidence type="ECO:0000256" key="4">
    <source>
        <dbReference type="ARBA" id="ARBA00007663"/>
    </source>
</evidence>
<feature type="transmembrane region" description="Helical" evidence="13">
    <location>
        <begin position="709"/>
        <end position="729"/>
    </location>
</feature>
<dbReference type="GO" id="GO:0005737">
    <property type="term" value="C:cytoplasm"/>
    <property type="evidence" value="ECO:0007669"/>
    <property type="project" value="UniProtKB-SubCell"/>
</dbReference>
<comment type="caution">
    <text evidence="15">The sequence shown here is derived from an EMBL/GenBank/DDBJ whole genome shotgun (WGS) entry which is preliminary data.</text>
</comment>
<keyword evidence="11 13" id="KW-0472">Membrane</keyword>
<evidence type="ECO:0000256" key="5">
    <source>
        <dbReference type="ARBA" id="ARBA00012584"/>
    </source>
</evidence>
<feature type="transmembrane region" description="Helical" evidence="13">
    <location>
        <begin position="297"/>
        <end position="317"/>
    </location>
</feature>
<feature type="transmembrane region" description="Helical" evidence="13">
    <location>
        <begin position="67"/>
        <end position="87"/>
    </location>
</feature>
<dbReference type="InterPro" id="IPR017945">
    <property type="entry name" value="DHBP_synth_RibB-like_a/b_dom"/>
</dbReference>
<name>A0AAV7MCX8_PLEWA</name>
<evidence type="ECO:0000256" key="1">
    <source>
        <dbReference type="ARBA" id="ARBA00004141"/>
    </source>
</evidence>
<reference evidence="15" key="1">
    <citation type="journal article" date="2022" name="bioRxiv">
        <title>Sequencing and chromosome-scale assembly of the giantPleurodeles waltlgenome.</title>
        <authorList>
            <person name="Brown T."/>
            <person name="Elewa A."/>
            <person name="Iarovenko S."/>
            <person name="Subramanian E."/>
            <person name="Araus A.J."/>
            <person name="Petzold A."/>
            <person name="Susuki M."/>
            <person name="Suzuki K.-i.T."/>
            <person name="Hayashi T."/>
            <person name="Toyoda A."/>
            <person name="Oliveira C."/>
            <person name="Osipova E."/>
            <person name="Leigh N.D."/>
            <person name="Simon A."/>
            <person name="Yun M.H."/>
        </authorList>
    </citation>
    <scope>NUCLEOTIDE SEQUENCE</scope>
    <source>
        <strain evidence="15">20211129_DDA</strain>
        <tissue evidence="15">Liver</tissue>
    </source>
</reference>
<dbReference type="InterPro" id="IPR000791">
    <property type="entry name" value="Gpr1/Fun34/SatP-like"/>
</dbReference>
<evidence type="ECO:0000256" key="11">
    <source>
        <dbReference type="ARBA" id="ARBA00023136"/>
    </source>
</evidence>
<dbReference type="EC" id="2.7.7.87" evidence="5"/>
<comment type="similarity">
    <text evidence="4">Belongs to the SUA5 family.</text>
</comment>
<keyword evidence="7" id="KW-0963">Cytoplasm</keyword>
<dbReference type="GO" id="GO:0003725">
    <property type="term" value="F:double-stranded RNA binding"/>
    <property type="evidence" value="ECO:0007669"/>
    <property type="project" value="InterPro"/>
</dbReference>
<evidence type="ECO:0000256" key="13">
    <source>
        <dbReference type="SAM" id="Phobius"/>
    </source>
</evidence>
<dbReference type="SUPFAM" id="SSF55821">
    <property type="entry name" value="YrdC/RibB"/>
    <property type="match status" value="1"/>
</dbReference>
<feature type="transmembrane region" description="Helical" evidence="13">
    <location>
        <begin position="270"/>
        <end position="291"/>
    </location>
</feature>
<dbReference type="GO" id="GO:0000049">
    <property type="term" value="F:tRNA binding"/>
    <property type="evidence" value="ECO:0007669"/>
    <property type="project" value="TreeGrafter"/>
</dbReference>
<dbReference type="Pfam" id="PF01300">
    <property type="entry name" value="Sua5_yciO_yrdC"/>
    <property type="match status" value="1"/>
</dbReference>
<dbReference type="AlphaFoldDB" id="A0AAV7MCX8"/>
<proteinExistence type="inferred from homology"/>
<feature type="transmembrane region" description="Helical" evidence="13">
    <location>
        <begin position="567"/>
        <end position="587"/>
    </location>
</feature>
<keyword evidence="9 13" id="KW-0812">Transmembrane</keyword>
<dbReference type="InterPro" id="IPR050156">
    <property type="entry name" value="TC-AMP_synthase_SUA5"/>
</dbReference>
<feature type="transmembrane region" description="Helical" evidence="13">
    <location>
        <begin position="329"/>
        <end position="349"/>
    </location>
</feature>
<feature type="transmembrane region" description="Helical" evidence="13">
    <location>
        <begin position="537"/>
        <end position="555"/>
    </location>
</feature>
<dbReference type="GO" id="GO:0061710">
    <property type="term" value="F:L-threonylcarbamoyladenylate synthase"/>
    <property type="evidence" value="ECO:0007669"/>
    <property type="project" value="UniProtKB-EC"/>
</dbReference>
<feature type="transmembrane region" description="Helical" evidence="13">
    <location>
        <begin position="361"/>
        <end position="378"/>
    </location>
</feature>
<feature type="transmembrane region" description="Helical" evidence="13">
    <location>
        <begin position="99"/>
        <end position="120"/>
    </location>
</feature>
<feature type="transmembrane region" description="Helical" evidence="13">
    <location>
        <begin position="34"/>
        <end position="55"/>
    </location>
</feature>
<feature type="transmembrane region" description="Helical" evidence="13">
    <location>
        <begin position="207"/>
        <end position="225"/>
    </location>
</feature>
<feature type="transmembrane region" description="Helical" evidence="13">
    <location>
        <begin position="385"/>
        <end position="403"/>
    </location>
</feature>
<evidence type="ECO:0000259" key="14">
    <source>
        <dbReference type="PROSITE" id="PS51163"/>
    </source>
</evidence>
<feature type="transmembrane region" description="Helical" evidence="13">
    <location>
        <begin position="177"/>
        <end position="200"/>
    </location>
</feature>
<dbReference type="Proteomes" id="UP001066276">
    <property type="component" value="Chromosome 10"/>
</dbReference>
<evidence type="ECO:0000313" key="16">
    <source>
        <dbReference type="Proteomes" id="UP001066276"/>
    </source>
</evidence>
<evidence type="ECO:0000256" key="7">
    <source>
        <dbReference type="ARBA" id="ARBA00022490"/>
    </source>
</evidence>
<sequence length="976" mass="106067">MKELSDDETGTDVNTCLPLTMEGFASVYYSEPSVMGFLANVISAFLVALQNFFSFHTKVNAEGVENILAGVHLILIGGLTQLIAGFMCFRKYDHLGSTAFVTFAALWSSYGATRVVLGAYPTINNTTQTMNISDSHAIMAASPLPVSESAVAGLVAYTAIAFILSFCSATVNYVMPFVFGSITLTLVFEAVGLFGQWALVVSGTLELLIVLFGFYGATVLLLKGLTQRNVLPGFGNPMFSVLLLGLANSTSSSSIGEEKKKNSKYAEPMALGHIGDAVASFIFAFYCFGYMKTFYIGAIWVSINALSQLCGSYYSYLREDVYQTTRLGLHSLYWLVMSWEEFILTVLLSVDNVDESRAGMVGGWFFLVTASILCLMSFNRDLLELLQNSCFLLLTVSTIHQIPLKGSHIFFGVVCSFYTATSLYASFASLINSIADKSLISTGPQVMSSATFQDLLLCLKRITSRSKEGQEVSTTSCQLPDALFFICNGLASLSAIKGSFDDPTRAHLSIPWVLIPGALFQLYICRIVVQRGRRFGSVLPFCYAAVWATWAWLRLAGPLLNIEATSYGAFTVGAVTFLVINVFLMSLGKSLRITMPTHPSVEYLKTSGPDRRQLRPAVMGTGQCLPLYGPCAQFLGFVRASCKDLSNCDPRLPLKCNLRSLTPSCSACSTVACANVVLMLLALLMEAVIVCFLLFTLGCLPLPLEITVLSVFSVVCVYGAAASLGNCIFSKDLIPMGPPLFKETKPEEKVEASDSCVCPDSYRTSSLRTIAALLDEGGVCGVPTDTVYALAASCKHPEAIQKIYTIKDRPLEKPICICISHLDQLRAVRPPFSPLLWDFMESVYPGGVSCIVQKGEWLRSLGVGPAYDIVGTRDSIMIRVPDHTISAHLTDMTGPLAITSANPSGECDSTHHDMVISRLRHKLEGVLCDGDSYEMVGSTVVNCLRIDEGILSIVREGCVPTSRVMHTFERVKNAQV</sequence>
<evidence type="ECO:0000256" key="10">
    <source>
        <dbReference type="ARBA" id="ARBA00022989"/>
    </source>
</evidence>
<feature type="transmembrane region" description="Helical" evidence="13">
    <location>
        <begin position="676"/>
        <end position="697"/>
    </location>
</feature>
<dbReference type="Pfam" id="PF01184">
    <property type="entry name" value="Gpr1_Fun34_YaaH"/>
    <property type="match status" value="1"/>
</dbReference>
<feature type="transmembrane region" description="Helical" evidence="13">
    <location>
        <begin position="409"/>
        <end position="431"/>
    </location>
</feature>
<comment type="similarity">
    <text evidence="3">Belongs to the acetate uptake transporter (AceTr) (TC 2.A.96) family.</text>
</comment>
<keyword evidence="10 13" id="KW-1133">Transmembrane helix</keyword>
<evidence type="ECO:0000313" key="15">
    <source>
        <dbReference type="EMBL" id="KAJ1101616.1"/>
    </source>
</evidence>
<evidence type="ECO:0000256" key="3">
    <source>
        <dbReference type="ARBA" id="ARBA00005587"/>
    </source>
</evidence>